<dbReference type="Proteomes" id="UP001652740">
    <property type="component" value="Unplaced"/>
</dbReference>
<dbReference type="InParanoid" id="A0A6J3CFQ5"/>
<dbReference type="RefSeq" id="XP_031769959.2">
    <property type="nucleotide sequence ID" value="XM_031914099.2"/>
</dbReference>
<name>A0A6J3CFQ5_GALME</name>
<dbReference type="KEGG" id="gmw:113523026"/>
<protein>
    <submittedName>
        <fullName evidence="2">Uncharacterized protein LOC113523026</fullName>
    </submittedName>
</protein>
<evidence type="ECO:0000313" key="1">
    <source>
        <dbReference type="Proteomes" id="UP001652740"/>
    </source>
</evidence>
<dbReference type="GeneID" id="113523026"/>
<evidence type="ECO:0000313" key="2">
    <source>
        <dbReference type="RefSeq" id="XP_031769959.2"/>
    </source>
</evidence>
<keyword evidence="1" id="KW-1185">Reference proteome</keyword>
<accession>A0A6J3CFQ5</accession>
<reference evidence="2" key="1">
    <citation type="submission" date="2025-08" db="UniProtKB">
        <authorList>
            <consortium name="RefSeq"/>
        </authorList>
    </citation>
    <scope>IDENTIFICATION</scope>
    <source>
        <tissue evidence="2">Whole larvae</tissue>
    </source>
</reference>
<proteinExistence type="predicted"/>
<gene>
    <name evidence="2" type="primary">LOC113523026</name>
</gene>
<organism evidence="1 2">
    <name type="scientific">Galleria mellonella</name>
    <name type="common">Greater wax moth</name>
    <dbReference type="NCBI Taxonomy" id="7137"/>
    <lineage>
        <taxon>Eukaryota</taxon>
        <taxon>Metazoa</taxon>
        <taxon>Ecdysozoa</taxon>
        <taxon>Arthropoda</taxon>
        <taxon>Hexapoda</taxon>
        <taxon>Insecta</taxon>
        <taxon>Pterygota</taxon>
        <taxon>Neoptera</taxon>
        <taxon>Endopterygota</taxon>
        <taxon>Lepidoptera</taxon>
        <taxon>Glossata</taxon>
        <taxon>Ditrysia</taxon>
        <taxon>Pyraloidea</taxon>
        <taxon>Pyralidae</taxon>
        <taxon>Galleriinae</taxon>
        <taxon>Galleria</taxon>
    </lineage>
</organism>
<sequence>MVSLVMISYQLFLQWCIYSSVLGYMKSIYTITDINQDELKDSHCKSYEAPLQLNYIKQKLNMPEHLQVTTARYNTSGIAFGTIPTAINIKEDPIITFNKQIHRFLFGHKTYDDIIKMSNVQKLKLDEFGTDSLIQYPSGNIMRAELFENKSSVHMPISEYMHRGYCNLKITKDYMQTAVNAFSIFLEGNLDDILRLPPMYVLRSARTIAMMKIGREKLAATWTVVKAGNKPSSISYQTLEMYRPLFKYLNGREIARLNLSDDRILMYIGTHADLNRHQVGVVASKYIQLNKNWMQPKYLNMMNNLLCGVPMTFMRKIPENTYLQLAHQVFYHIRACDPLQRRFYLAMMTKTQALGKSYSWSARDVSRLGLLLAEVEGPAFSAINPEAMSGITAQIMMEIPPQTLKYITEMQLRYIGQKPLNILAKKLKMFQEEHHENLGYSIVYDRRIAKLGIAMRPGSGIRRWSQRAVHGAGGAGRGSRRLSPSRRAAVRARCRRRFVVYSGVP</sequence>
<dbReference type="AlphaFoldDB" id="A0A6J3CFQ5"/>